<evidence type="ECO:0000256" key="2">
    <source>
        <dbReference type="ARBA" id="ARBA00011738"/>
    </source>
</evidence>
<gene>
    <name evidence="9 11" type="primary">asnS</name>
    <name evidence="11" type="ORF">MMELEA_04760</name>
</gene>
<proteinExistence type="inferred from homology"/>
<dbReference type="NCBIfam" id="TIGR00457">
    <property type="entry name" value="asnS"/>
    <property type="match status" value="1"/>
</dbReference>
<dbReference type="OrthoDB" id="9762036at2"/>
<evidence type="ECO:0000256" key="1">
    <source>
        <dbReference type="ARBA" id="ARBA00008226"/>
    </source>
</evidence>
<dbReference type="CDD" id="cd04318">
    <property type="entry name" value="EcAsnRS_like_N"/>
    <property type="match status" value="1"/>
</dbReference>
<evidence type="ECO:0000256" key="5">
    <source>
        <dbReference type="ARBA" id="ARBA00022741"/>
    </source>
</evidence>
<reference evidence="11 12" key="1">
    <citation type="submission" date="2015-03" db="EMBL/GenBank/DDBJ databases">
        <title>Genome sequence of Mycoplasma meleagridis strain ATCC 25294.</title>
        <authorList>
            <person name="Yacoub E."/>
            <person name="Blanchard A."/>
            <person name="Sirand-Pugnet P."/>
            <person name="Mardassi B.B.A."/>
        </authorList>
    </citation>
    <scope>NUCLEOTIDE SEQUENCE [LARGE SCALE GENOMIC DNA]</scope>
    <source>
        <strain evidence="11 12">ATCC 25294</strain>
    </source>
</reference>
<dbReference type="GO" id="GO:0004816">
    <property type="term" value="F:asparagine-tRNA ligase activity"/>
    <property type="evidence" value="ECO:0007669"/>
    <property type="project" value="UniProtKB-UniRule"/>
</dbReference>
<keyword evidence="4 9" id="KW-0436">Ligase</keyword>
<evidence type="ECO:0000256" key="4">
    <source>
        <dbReference type="ARBA" id="ARBA00022598"/>
    </source>
</evidence>
<dbReference type="GO" id="GO:0006421">
    <property type="term" value="P:asparaginyl-tRNA aminoacylation"/>
    <property type="evidence" value="ECO:0007669"/>
    <property type="project" value="UniProtKB-UniRule"/>
</dbReference>
<dbReference type="PROSITE" id="PS50862">
    <property type="entry name" value="AA_TRNA_LIGASE_II"/>
    <property type="match status" value="1"/>
</dbReference>
<dbReference type="Gene3D" id="3.30.930.10">
    <property type="entry name" value="Bira Bifunctional Protein, Domain 2"/>
    <property type="match status" value="1"/>
</dbReference>
<dbReference type="GO" id="GO:0005524">
    <property type="term" value="F:ATP binding"/>
    <property type="evidence" value="ECO:0007669"/>
    <property type="project" value="UniProtKB-UniRule"/>
</dbReference>
<evidence type="ECO:0000256" key="9">
    <source>
        <dbReference type="HAMAP-Rule" id="MF_00534"/>
    </source>
</evidence>
<keyword evidence="7 9" id="KW-0648">Protein biosynthesis</keyword>
<comment type="caution">
    <text evidence="11">The sequence shown here is derived from an EMBL/GenBank/DDBJ whole genome shotgun (WGS) entry which is preliminary data.</text>
</comment>
<comment type="catalytic activity">
    <reaction evidence="9">
        <text>tRNA(Asn) + L-asparagine + ATP = L-asparaginyl-tRNA(Asn) + AMP + diphosphate + H(+)</text>
        <dbReference type="Rhea" id="RHEA:11180"/>
        <dbReference type="Rhea" id="RHEA-COMP:9659"/>
        <dbReference type="Rhea" id="RHEA-COMP:9674"/>
        <dbReference type="ChEBI" id="CHEBI:15378"/>
        <dbReference type="ChEBI" id="CHEBI:30616"/>
        <dbReference type="ChEBI" id="CHEBI:33019"/>
        <dbReference type="ChEBI" id="CHEBI:58048"/>
        <dbReference type="ChEBI" id="CHEBI:78442"/>
        <dbReference type="ChEBI" id="CHEBI:78515"/>
        <dbReference type="ChEBI" id="CHEBI:456215"/>
        <dbReference type="EC" id="6.1.1.22"/>
    </reaction>
</comment>
<dbReference type="InterPro" id="IPR006195">
    <property type="entry name" value="aa-tRNA-synth_II"/>
</dbReference>
<dbReference type="PANTHER" id="PTHR22594:SF34">
    <property type="entry name" value="ASPARAGINE--TRNA LIGASE, MITOCHONDRIAL-RELATED"/>
    <property type="match status" value="1"/>
</dbReference>
<dbReference type="SUPFAM" id="SSF50249">
    <property type="entry name" value="Nucleic acid-binding proteins"/>
    <property type="match status" value="1"/>
</dbReference>
<dbReference type="FunFam" id="3.30.930.10:FF:000016">
    <property type="entry name" value="Asparagine--tRNA ligase"/>
    <property type="match status" value="1"/>
</dbReference>
<keyword evidence="5 9" id="KW-0547">Nucleotide-binding</keyword>
<evidence type="ECO:0000259" key="10">
    <source>
        <dbReference type="PROSITE" id="PS50862"/>
    </source>
</evidence>
<dbReference type="InterPro" id="IPR012340">
    <property type="entry name" value="NA-bd_OB-fold"/>
</dbReference>
<evidence type="ECO:0000313" key="11">
    <source>
        <dbReference type="EMBL" id="KKB26898.1"/>
    </source>
</evidence>
<dbReference type="STRING" id="29561.MM26B8_03450"/>
<accession>A0A0F5H116</accession>
<dbReference type="Proteomes" id="UP000033750">
    <property type="component" value="Unassembled WGS sequence"/>
</dbReference>
<dbReference type="GO" id="GO:0003676">
    <property type="term" value="F:nucleic acid binding"/>
    <property type="evidence" value="ECO:0007669"/>
    <property type="project" value="InterPro"/>
</dbReference>
<dbReference type="NCBIfam" id="NF003037">
    <property type="entry name" value="PRK03932.1"/>
    <property type="match status" value="1"/>
</dbReference>
<protein>
    <recommendedName>
        <fullName evidence="9">Asparagine--tRNA ligase</fullName>
        <ecNumber evidence="9">6.1.1.22</ecNumber>
    </recommendedName>
    <alternativeName>
        <fullName evidence="9">Asparaginyl-tRNA synthetase</fullName>
        <shortName evidence="9">AsnRS</shortName>
    </alternativeName>
</protein>
<keyword evidence="3 9" id="KW-0963">Cytoplasm</keyword>
<dbReference type="PRINTS" id="PR01042">
    <property type="entry name" value="TRNASYNTHASP"/>
</dbReference>
<dbReference type="Pfam" id="PF00152">
    <property type="entry name" value="tRNA-synt_2"/>
    <property type="match status" value="1"/>
</dbReference>
<comment type="subunit">
    <text evidence="2 9">Homodimer.</text>
</comment>
<dbReference type="InterPro" id="IPR004365">
    <property type="entry name" value="NA-bd_OB_tRNA"/>
</dbReference>
<comment type="subcellular location">
    <subcellularLocation>
        <location evidence="9">Cytoplasm</location>
    </subcellularLocation>
</comment>
<evidence type="ECO:0000256" key="3">
    <source>
        <dbReference type="ARBA" id="ARBA00022490"/>
    </source>
</evidence>
<dbReference type="InterPro" id="IPR004522">
    <property type="entry name" value="Asn-tRNA-ligase"/>
</dbReference>
<dbReference type="Pfam" id="PF01336">
    <property type="entry name" value="tRNA_anti-codon"/>
    <property type="match status" value="1"/>
</dbReference>
<keyword evidence="6 9" id="KW-0067">ATP-binding</keyword>
<dbReference type="AlphaFoldDB" id="A0A0F5H116"/>
<dbReference type="PATRIC" id="fig|1264554.4.peg.421"/>
<dbReference type="InterPro" id="IPR004364">
    <property type="entry name" value="Aa-tRNA-synt_II"/>
</dbReference>
<dbReference type="GO" id="GO:0005737">
    <property type="term" value="C:cytoplasm"/>
    <property type="evidence" value="ECO:0007669"/>
    <property type="project" value="UniProtKB-SubCell"/>
</dbReference>
<evidence type="ECO:0000256" key="8">
    <source>
        <dbReference type="ARBA" id="ARBA00023146"/>
    </source>
</evidence>
<dbReference type="InterPro" id="IPR002312">
    <property type="entry name" value="Asp/Asn-tRNA-synth_IIb"/>
</dbReference>
<keyword evidence="12" id="KW-1185">Reference proteome</keyword>
<comment type="similarity">
    <text evidence="1 9">Belongs to the class-II aminoacyl-tRNA synthetase family.</text>
</comment>
<name>A0A0F5H116_9BACT</name>
<evidence type="ECO:0000313" key="12">
    <source>
        <dbReference type="Proteomes" id="UP000033750"/>
    </source>
</evidence>
<keyword evidence="8 9" id="KW-0030">Aminoacyl-tRNA synthetase</keyword>
<evidence type="ECO:0000256" key="7">
    <source>
        <dbReference type="ARBA" id="ARBA00022917"/>
    </source>
</evidence>
<dbReference type="HAMAP" id="MF_00534">
    <property type="entry name" value="Asn_tRNA_synth"/>
    <property type="match status" value="1"/>
</dbReference>
<dbReference type="RefSeq" id="WP_046096900.1">
    <property type="nucleotide sequence ID" value="NZ_JZXN01000015.1"/>
</dbReference>
<organism evidence="11 12">
    <name type="scientific">Mycoplasmopsis meleagridis ATCC 25294</name>
    <dbReference type="NCBI Taxonomy" id="1264554"/>
    <lineage>
        <taxon>Bacteria</taxon>
        <taxon>Bacillati</taxon>
        <taxon>Mycoplasmatota</taxon>
        <taxon>Mycoplasmoidales</taxon>
        <taxon>Metamycoplasmataceae</taxon>
        <taxon>Mycoplasmopsis</taxon>
    </lineage>
</organism>
<dbReference type="InterPro" id="IPR045864">
    <property type="entry name" value="aa-tRNA-synth_II/BPL/LPL"/>
</dbReference>
<feature type="domain" description="Aminoacyl-transfer RNA synthetases class-II family profile" evidence="10">
    <location>
        <begin position="138"/>
        <end position="445"/>
    </location>
</feature>
<dbReference type="EC" id="6.1.1.22" evidence="9"/>
<dbReference type="SUPFAM" id="SSF55681">
    <property type="entry name" value="Class II aaRS and biotin synthetases"/>
    <property type="match status" value="1"/>
</dbReference>
<evidence type="ECO:0000256" key="6">
    <source>
        <dbReference type="ARBA" id="ARBA00022840"/>
    </source>
</evidence>
<dbReference type="Gene3D" id="2.40.50.140">
    <property type="entry name" value="Nucleic acid-binding proteins"/>
    <property type="match status" value="1"/>
</dbReference>
<sequence length="455" mass="51834">MKEITIKKLLQNIEAFDGQNISLKAWVNANRGNNKVRFISLNDGSTVSSLQVIVKEENKNIDISQLDDRIVHLGAAVFVEGTVKYTPSSKQICELVANNFILLKDAEDYPIQKKAVNLETLREIPHVRHRTNLLRTVFLIRSTLALEIHKYFRENDFLYFNAPIITSNDGEGAGETFVVNDENIESPFFGNKKATLGVTGQLHGESFALGYKKIYTFAPTFRAEHSNTKKHAAEFWMIEPEVAFYDLNDIINLADDLLKTVIKKTIELHPDEFKFLIENIDKNLLEKLNLFINKKLTVLDYKDAIKELEKVKDIFEEKDIKFGLDLATEHERYLAEKLIGGPVAIINFPKDFKAFYMYQNDDGKSVAAFDLLVPGIGELIGGSQREVREDKLLERIKEIGINQEDLQWYINLRKFGNAGSSGFGIGFERLVMYVTGVDNIRDVIPYPRTSGNIKM</sequence>
<dbReference type="PANTHER" id="PTHR22594">
    <property type="entry name" value="ASPARTYL/LYSYL-TRNA SYNTHETASE"/>
    <property type="match status" value="1"/>
</dbReference>
<dbReference type="EMBL" id="JZXN01000015">
    <property type="protein sequence ID" value="KKB26898.1"/>
    <property type="molecule type" value="Genomic_DNA"/>
</dbReference>